<proteinExistence type="predicted"/>
<reference evidence="2 3" key="1">
    <citation type="submission" date="2019-03" db="EMBL/GenBank/DDBJ databases">
        <title>Genomic features of bacteria from cold environments.</title>
        <authorList>
            <person name="Shen L."/>
        </authorList>
    </citation>
    <scope>NUCLEOTIDE SEQUENCE [LARGE SCALE GENOMIC DNA]</scope>
    <source>
        <strain evidence="3">T3246-1</strain>
    </source>
</reference>
<dbReference type="Gene3D" id="3.10.450.40">
    <property type="match status" value="1"/>
</dbReference>
<sequence length="196" mass="20583">MTDSRYAHLGTDLRVILGPAGFGAHDTSSLDLRPVARPAQRAVPTRRGLGPRPPVGAGAATDVGAPGEGGSAQGWSPEPPGAVELADLDPVTGRENLAQALTLRLLTPKGTLAALGHAGYGSRLGELIGRNKTEALRGLCRAYILEAVREEPRVQDKPRAIVFDPRREQPWNFVVEIVVVPVTGGDPVTLGLEVGL</sequence>
<name>A0ABY2E1H4_9MICO</name>
<gene>
    <name evidence="2" type="ORF">EXU48_12765</name>
</gene>
<accession>A0ABY2E1H4</accession>
<comment type="caution">
    <text evidence="2">The sequence shown here is derived from an EMBL/GenBank/DDBJ whole genome shotgun (WGS) entry which is preliminary data.</text>
</comment>
<organism evidence="2 3">
    <name type="scientific">Occultella glacieicola</name>
    <dbReference type="NCBI Taxonomy" id="2518684"/>
    <lineage>
        <taxon>Bacteria</taxon>
        <taxon>Bacillati</taxon>
        <taxon>Actinomycetota</taxon>
        <taxon>Actinomycetes</taxon>
        <taxon>Micrococcales</taxon>
        <taxon>Ruaniaceae</taxon>
        <taxon>Occultella</taxon>
    </lineage>
</organism>
<protein>
    <recommendedName>
        <fullName evidence="4">DUF2634 domain-containing protein</fullName>
    </recommendedName>
</protein>
<dbReference type="RefSeq" id="WP_133108066.1">
    <property type="nucleotide sequence ID" value="NZ_SMNA01000006.1"/>
</dbReference>
<dbReference type="SUPFAM" id="SSF160719">
    <property type="entry name" value="gpW/gp25-like"/>
    <property type="match status" value="1"/>
</dbReference>
<evidence type="ECO:0000313" key="3">
    <source>
        <dbReference type="Proteomes" id="UP000504882"/>
    </source>
</evidence>
<evidence type="ECO:0008006" key="4">
    <source>
        <dbReference type="Google" id="ProtNLM"/>
    </source>
</evidence>
<dbReference type="EMBL" id="SMNA01000006">
    <property type="protein sequence ID" value="TDE92436.1"/>
    <property type="molecule type" value="Genomic_DNA"/>
</dbReference>
<dbReference type="Proteomes" id="UP000504882">
    <property type="component" value="Unassembled WGS sequence"/>
</dbReference>
<evidence type="ECO:0000256" key="1">
    <source>
        <dbReference type="SAM" id="MobiDB-lite"/>
    </source>
</evidence>
<evidence type="ECO:0000313" key="2">
    <source>
        <dbReference type="EMBL" id="TDE92436.1"/>
    </source>
</evidence>
<keyword evidence="3" id="KW-1185">Reference proteome</keyword>
<feature type="region of interest" description="Disordered" evidence="1">
    <location>
        <begin position="35"/>
        <end position="83"/>
    </location>
</feature>